<dbReference type="InterPro" id="IPR007061">
    <property type="entry name" value="MST-like"/>
</dbReference>
<reference evidence="1 2" key="1">
    <citation type="submission" date="2019-11" db="EMBL/GenBank/DDBJ databases">
        <title>Genome sequences of 17 halophilic strains isolated from different environments.</title>
        <authorList>
            <person name="Furrow R.E."/>
        </authorList>
    </citation>
    <scope>NUCLEOTIDE SEQUENCE [LARGE SCALE GENOMIC DNA]</scope>
    <source>
        <strain evidence="1 2">22514_16_FS</strain>
    </source>
</reference>
<dbReference type="AlphaFoldDB" id="A0A6I5A2H0"/>
<accession>A0A6I5A2H0</accession>
<sequence length="173" mass="20563">MIDYRIKPKENFTERIGELVCMLEHSREVTLSEISNLKKSDLDYLINDSSNSIGALLSHITSIEFIHQIISFERRDLTNGEFQKWGTALELGDKARKVIRNHSIDYYLDELSQVRQNTLRYMKSKKDSWLFEENKWGNGVSYNNYYLWFHVMEDEINHRGQIREIKRAIKKGE</sequence>
<dbReference type="Gene3D" id="1.20.120.450">
    <property type="entry name" value="dinb family like domain"/>
    <property type="match status" value="1"/>
</dbReference>
<evidence type="ECO:0000313" key="2">
    <source>
        <dbReference type="Proteomes" id="UP000468638"/>
    </source>
</evidence>
<evidence type="ECO:0000313" key="1">
    <source>
        <dbReference type="EMBL" id="MYL32561.1"/>
    </source>
</evidence>
<comment type="caution">
    <text evidence="1">The sequence shown here is derived from an EMBL/GenBank/DDBJ whole genome shotgun (WGS) entry which is preliminary data.</text>
</comment>
<proteinExistence type="predicted"/>
<dbReference type="OrthoDB" id="117483at2"/>
<dbReference type="Pfam" id="PF04978">
    <property type="entry name" value="MST"/>
    <property type="match status" value="1"/>
</dbReference>
<dbReference type="EMBL" id="WMEQ01000002">
    <property type="protein sequence ID" value="MYL32561.1"/>
    <property type="molecule type" value="Genomic_DNA"/>
</dbReference>
<dbReference type="Proteomes" id="UP000468638">
    <property type="component" value="Unassembled WGS sequence"/>
</dbReference>
<organism evidence="1 2">
    <name type="scientific">Pontibacillus yanchengensis</name>
    <dbReference type="NCBI Taxonomy" id="462910"/>
    <lineage>
        <taxon>Bacteria</taxon>
        <taxon>Bacillati</taxon>
        <taxon>Bacillota</taxon>
        <taxon>Bacilli</taxon>
        <taxon>Bacillales</taxon>
        <taxon>Bacillaceae</taxon>
        <taxon>Pontibacillus</taxon>
    </lineage>
</organism>
<gene>
    <name evidence="1" type="ORF">GLW05_03020</name>
</gene>
<dbReference type="SUPFAM" id="SSF109854">
    <property type="entry name" value="DinB/YfiT-like putative metalloenzymes"/>
    <property type="match status" value="1"/>
</dbReference>
<dbReference type="InterPro" id="IPR034660">
    <property type="entry name" value="DinB/YfiT-like"/>
</dbReference>
<protein>
    <submittedName>
        <fullName evidence="1">DUF664 domain-containing protein</fullName>
    </submittedName>
</protein>
<dbReference type="RefSeq" id="WP_160849748.1">
    <property type="nucleotide sequence ID" value="NZ_WMEQ01000002.1"/>
</dbReference>
<name>A0A6I5A2H0_9BACI</name>